<gene>
    <name evidence="2" type="ORF">ACMD2_08811</name>
</gene>
<evidence type="ECO:0000313" key="2">
    <source>
        <dbReference type="EMBL" id="OAY64523.1"/>
    </source>
</evidence>
<dbReference type="Proteomes" id="UP000092600">
    <property type="component" value="Unassembled WGS sequence"/>
</dbReference>
<feature type="region of interest" description="Disordered" evidence="1">
    <location>
        <begin position="107"/>
        <end position="127"/>
    </location>
</feature>
<evidence type="ECO:0000313" key="3">
    <source>
        <dbReference type="Proteomes" id="UP000092600"/>
    </source>
</evidence>
<evidence type="ECO:0000256" key="1">
    <source>
        <dbReference type="SAM" id="MobiDB-lite"/>
    </source>
</evidence>
<sequence length="127" mass="13601">MPIIHGEEGEIGSDAARRGTSDAVFNAFAHAALLKRHEPAEALLASRRAPWLGSFPSSSITPLLLCYVLLALVSGEFNTITLLLQNDINLEVEDAAVTSRVHLPNQHSQISIQSTNPSDQTPSGLFG</sequence>
<proteinExistence type="predicted"/>
<dbReference type="AlphaFoldDB" id="A0A199UIG1"/>
<name>A0A199UIG1_ANACO</name>
<dbReference type="EMBL" id="LSRQ01007832">
    <property type="protein sequence ID" value="OAY64523.1"/>
    <property type="molecule type" value="Genomic_DNA"/>
</dbReference>
<protein>
    <submittedName>
        <fullName evidence="2">Uncharacterized protein</fullName>
    </submittedName>
</protein>
<organism evidence="2 3">
    <name type="scientific">Ananas comosus</name>
    <name type="common">Pineapple</name>
    <name type="synonym">Ananas ananas</name>
    <dbReference type="NCBI Taxonomy" id="4615"/>
    <lineage>
        <taxon>Eukaryota</taxon>
        <taxon>Viridiplantae</taxon>
        <taxon>Streptophyta</taxon>
        <taxon>Embryophyta</taxon>
        <taxon>Tracheophyta</taxon>
        <taxon>Spermatophyta</taxon>
        <taxon>Magnoliopsida</taxon>
        <taxon>Liliopsida</taxon>
        <taxon>Poales</taxon>
        <taxon>Bromeliaceae</taxon>
        <taxon>Bromelioideae</taxon>
        <taxon>Ananas</taxon>
    </lineage>
</organism>
<comment type="caution">
    <text evidence="2">The sequence shown here is derived from an EMBL/GenBank/DDBJ whole genome shotgun (WGS) entry which is preliminary data.</text>
</comment>
<accession>A0A199UIG1</accession>
<reference evidence="2 3" key="1">
    <citation type="journal article" date="2016" name="DNA Res.">
        <title>The draft genome of MD-2 pineapple using hybrid error correction of long reads.</title>
        <authorList>
            <person name="Redwan R.M."/>
            <person name="Saidin A."/>
            <person name="Kumar S.V."/>
        </authorList>
    </citation>
    <scope>NUCLEOTIDE SEQUENCE [LARGE SCALE GENOMIC DNA]</scope>
    <source>
        <strain evidence="3">cv. MD2</strain>
        <tissue evidence="2">Leaf</tissue>
    </source>
</reference>